<keyword evidence="4" id="KW-1185">Reference proteome</keyword>
<feature type="region of interest" description="Disordered" evidence="1">
    <location>
        <begin position="138"/>
        <end position="158"/>
    </location>
</feature>
<dbReference type="Gramene" id="C.cajan_45056.t">
    <property type="protein sequence ID" value="C.cajan_45056.t.cds1"/>
    <property type="gene ID" value="C.cajan_45056"/>
</dbReference>
<sequence>MDMIADAVVGAVFQELLRTVLDITSKAITFKQSMGNLQSTLEAIAPLIREIEQHNNELGRPKEELESLLRKMEEGTKLVCKCSTVGRLDYVGRVRYQNQIEELSNWLMRFFVIDLQAQMARDLKETLRKVSGAAASSLHESDVNSSTKAQSLVNDSAD</sequence>
<dbReference type="Pfam" id="PF05659">
    <property type="entry name" value="RPW8"/>
    <property type="match status" value="1"/>
</dbReference>
<dbReference type="STRING" id="3821.A0A151QST3"/>
<organism evidence="3 4">
    <name type="scientific">Cajanus cajan</name>
    <name type="common">Pigeon pea</name>
    <name type="synonym">Cajanus indicus</name>
    <dbReference type="NCBI Taxonomy" id="3821"/>
    <lineage>
        <taxon>Eukaryota</taxon>
        <taxon>Viridiplantae</taxon>
        <taxon>Streptophyta</taxon>
        <taxon>Embryophyta</taxon>
        <taxon>Tracheophyta</taxon>
        <taxon>Spermatophyta</taxon>
        <taxon>Magnoliopsida</taxon>
        <taxon>eudicotyledons</taxon>
        <taxon>Gunneridae</taxon>
        <taxon>Pentapetalae</taxon>
        <taxon>rosids</taxon>
        <taxon>fabids</taxon>
        <taxon>Fabales</taxon>
        <taxon>Fabaceae</taxon>
        <taxon>Papilionoideae</taxon>
        <taxon>50 kb inversion clade</taxon>
        <taxon>NPAAA clade</taxon>
        <taxon>indigoferoid/millettioid clade</taxon>
        <taxon>Phaseoleae</taxon>
        <taxon>Cajanus</taxon>
    </lineage>
</organism>
<evidence type="ECO:0000313" key="4">
    <source>
        <dbReference type="Proteomes" id="UP000075243"/>
    </source>
</evidence>
<dbReference type="EMBL" id="KQ484924">
    <property type="protein sequence ID" value="KYP33314.1"/>
    <property type="molecule type" value="Genomic_DNA"/>
</dbReference>
<dbReference type="AlphaFoldDB" id="A0A151QST3"/>
<dbReference type="Proteomes" id="UP000075243">
    <property type="component" value="Unassembled WGS sequence"/>
</dbReference>
<protein>
    <submittedName>
        <fullName evidence="3">Disease resistance protein At5g66910 family</fullName>
    </submittedName>
</protein>
<evidence type="ECO:0000313" key="3">
    <source>
        <dbReference type="EMBL" id="KYP33314.1"/>
    </source>
</evidence>
<evidence type="ECO:0000259" key="2">
    <source>
        <dbReference type="PROSITE" id="PS51153"/>
    </source>
</evidence>
<gene>
    <name evidence="3" type="ORF">KK1_045843</name>
</gene>
<dbReference type="PROSITE" id="PS51153">
    <property type="entry name" value="RPW8"/>
    <property type="match status" value="1"/>
</dbReference>
<evidence type="ECO:0000256" key="1">
    <source>
        <dbReference type="SAM" id="MobiDB-lite"/>
    </source>
</evidence>
<proteinExistence type="predicted"/>
<feature type="domain" description="RPW8" evidence="2">
    <location>
        <begin position="1"/>
        <end position="149"/>
    </location>
</feature>
<name>A0A151QST3_CAJCA</name>
<dbReference type="OMA" id="MAECNEA"/>
<reference evidence="3" key="1">
    <citation type="journal article" date="2012" name="Nat. Biotechnol.">
        <title>Draft genome sequence of pigeonpea (Cajanus cajan), an orphan legume crop of resource-poor farmers.</title>
        <authorList>
            <person name="Varshney R.K."/>
            <person name="Chen W."/>
            <person name="Li Y."/>
            <person name="Bharti A.K."/>
            <person name="Saxena R.K."/>
            <person name="Schlueter J.A."/>
            <person name="Donoghue M.T."/>
            <person name="Azam S."/>
            <person name="Fan G."/>
            <person name="Whaley A.M."/>
            <person name="Farmer A.D."/>
            <person name="Sheridan J."/>
            <person name="Iwata A."/>
            <person name="Tuteja R."/>
            <person name="Penmetsa R.V."/>
            <person name="Wu W."/>
            <person name="Upadhyaya H.D."/>
            <person name="Yang S.P."/>
            <person name="Shah T."/>
            <person name="Saxena K.B."/>
            <person name="Michael T."/>
            <person name="McCombie W.R."/>
            <person name="Yang B."/>
            <person name="Zhang G."/>
            <person name="Yang H."/>
            <person name="Wang J."/>
            <person name="Spillane C."/>
            <person name="Cook D.R."/>
            <person name="May G.D."/>
            <person name="Xu X."/>
            <person name="Jackson S.A."/>
        </authorList>
    </citation>
    <scope>NUCLEOTIDE SEQUENCE [LARGE SCALE GENOMIC DNA]</scope>
</reference>
<accession>A0A151QST3</accession>
<feature type="compositionally biased region" description="Polar residues" evidence="1">
    <location>
        <begin position="143"/>
        <end position="158"/>
    </location>
</feature>
<dbReference type="InterPro" id="IPR008808">
    <property type="entry name" value="Powdery_mildew-R_dom"/>
</dbReference>